<evidence type="ECO:0000313" key="7">
    <source>
        <dbReference type="Proteomes" id="UP000609323"/>
    </source>
</evidence>
<dbReference type="PANTHER" id="PTHR30055">
    <property type="entry name" value="HTH-TYPE TRANSCRIPTIONAL REGULATOR RUTR"/>
    <property type="match status" value="1"/>
</dbReference>
<dbReference type="EMBL" id="BMHF01000001">
    <property type="protein sequence ID" value="GGA24534.1"/>
    <property type="molecule type" value="Genomic_DNA"/>
</dbReference>
<protein>
    <recommendedName>
        <fullName evidence="5">HTH tetR-type domain-containing protein</fullName>
    </recommendedName>
</protein>
<dbReference type="Proteomes" id="UP000609323">
    <property type="component" value="Unassembled WGS sequence"/>
</dbReference>
<evidence type="ECO:0000256" key="4">
    <source>
        <dbReference type="PROSITE-ProRule" id="PRU00335"/>
    </source>
</evidence>
<dbReference type="InterPro" id="IPR009057">
    <property type="entry name" value="Homeodomain-like_sf"/>
</dbReference>
<evidence type="ECO:0000256" key="3">
    <source>
        <dbReference type="ARBA" id="ARBA00023163"/>
    </source>
</evidence>
<dbReference type="PANTHER" id="PTHR30055:SF234">
    <property type="entry name" value="HTH-TYPE TRANSCRIPTIONAL REGULATOR BETI"/>
    <property type="match status" value="1"/>
</dbReference>
<accession>A0ABQ1FNY6</accession>
<keyword evidence="1" id="KW-0805">Transcription regulation</keyword>
<evidence type="ECO:0000256" key="1">
    <source>
        <dbReference type="ARBA" id="ARBA00023015"/>
    </source>
</evidence>
<dbReference type="PRINTS" id="PR00455">
    <property type="entry name" value="HTHTETR"/>
</dbReference>
<name>A0ABQ1FNY6_9BACL</name>
<dbReference type="Pfam" id="PF00440">
    <property type="entry name" value="TetR_N"/>
    <property type="match status" value="1"/>
</dbReference>
<proteinExistence type="predicted"/>
<keyword evidence="3" id="KW-0804">Transcription</keyword>
<reference evidence="7" key="1">
    <citation type="journal article" date="2019" name="Int. J. Syst. Evol. Microbiol.">
        <title>The Global Catalogue of Microorganisms (GCM) 10K type strain sequencing project: providing services to taxonomists for standard genome sequencing and annotation.</title>
        <authorList>
            <consortium name="The Broad Institute Genomics Platform"/>
            <consortium name="The Broad Institute Genome Sequencing Center for Infectious Disease"/>
            <person name="Wu L."/>
            <person name="Ma J."/>
        </authorList>
    </citation>
    <scope>NUCLEOTIDE SEQUENCE [LARGE SCALE GENOMIC DNA]</scope>
    <source>
        <strain evidence="7">CGMCC 1.15044</strain>
    </source>
</reference>
<dbReference type="Pfam" id="PF17929">
    <property type="entry name" value="TetR_C_34"/>
    <property type="match status" value="1"/>
</dbReference>
<evidence type="ECO:0000256" key="2">
    <source>
        <dbReference type="ARBA" id="ARBA00023125"/>
    </source>
</evidence>
<keyword evidence="2 4" id="KW-0238">DNA-binding</keyword>
<organism evidence="6 7">
    <name type="scientific">Paenibacillus physcomitrellae</name>
    <dbReference type="NCBI Taxonomy" id="1619311"/>
    <lineage>
        <taxon>Bacteria</taxon>
        <taxon>Bacillati</taxon>
        <taxon>Bacillota</taxon>
        <taxon>Bacilli</taxon>
        <taxon>Bacillales</taxon>
        <taxon>Paenibacillaceae</taxon>
        <taxon>Paenibacillus</taxon>
    </lineage>
</organism>
<dbReference type="RefSeq" id="WP_094093155.1">
    <property type="nucleotide sequence ID" value="NZ_BMHF01000001.1"/>
</dbReference>
<gene>
    <name evidence="6" type="ORF">GCM10010917_06750</name>
</gene>
<dbReference type="InterPro" id="IPR050109">
    <property type="entry name" value="HTH-type_TetR-like_transc_reg"/>
</dbReference>
<dbReference type="InterPro" id="IPR001647">
    <property type="entry name" value="HTH_TetR"/>
</dbReference>
<dbReference type="PROSITE" id="PS50977">
    <property type="entry name" value="HTH_TETR_2"/>
    <property type="match status" value="1"/>
</dbReference>
<keyword evidence="7" id="KW-1185">Reference proteome</keyword>
<feature type="domain" description="HTH tetR-type" evidence="5">
    <location>
        <begin position="11"/>
        <end position="71"/>
    </location>
</feature>
<dbReference type="SUPFAM" id="SSF46689">
    <property type="entry name" value="Homeodomain-like"/>
    <property type="match status" value="1"/>
</dbReference>
<evidence type="ECO:0000313" key="6">
    <source>
        <dbReference type="EMBL" id="GGA24534.1"/>
    </source>
</evidence>
<evidence type="ECO:0000259" key="5">
    <source>
        <dbReference type="PROSITE" id="PS50977"/>
    </source>
</evidence>
<comment type="caution">
    <text evidence="6">The sequence shown here is derived from an EMBL/GenBank/DDBJ whole genome shotgun (WGS) entry which is preliminary data.</text>
</comment>
<sequence length="220" mass="25519">MKRAMTESAKAEKAKLILDTAYKMFQTGTFEEIKMNDVAKAANISNGTLFYYYGTKEILFMEMLFREYEERFRRFTELLLAYEKMNREDFKAFFLGEMDMLLDPNSVLVRLSAIKNTVLEKNIDEQTAQKDSVMLYTSLTRIVSQISERTEFLSETDCFDLLLAQNAILVGFANMADLPDVMLKAIEEHNLQAFQIDFKARSLAAMELYITGLYERLKKS</sequence>
<feature type="DNA-binding region" description="H-T-H motif" evidence="4">
    <location>
        <begin position="34"/>
        <end position="53"/>
    </location>
</feature>
<dbReference type="Gene3D" id="1.10.357.10">
    <property type="entry name" value="Tetracycline Repressor, domain 2"/>
    <property type="match status" value="1"/>
</dbReference>
<dbReference type="InterPro" id="IPR041483">
    <property type="entry name" value="TetR_C_34"/>
</dbReference>